<dbReference type="Proteomes" id="UP000005143">
    <property type="component" value="Unassembled WGS sequence"/>
</dbReference>
<dbReference type="InterPro" id="IPR008254">
    <property type="entry name" value="Flavodoxin/NO_synth"/>
</dbReference>
<evidence type="ECO:0000313" key="3">
    <source>
        <dbReference type="Proteomes" id="UP000005143"/>
    </source>
</evidence>
<dbReference type="SUPFAM" id="SSF52218">
    <property type="entry name" value="Flavoproteins"/>
    <property type="match status" value="1"/>
</dbReference>
<evidence type="ECO:0000313" key="2">
    <source>
        <dbReference type="EMBL" id="EHN12524.1"/>
    </source>
</evidence>
<dbReference type="RefSeq" id="WP_007570624.1">
    <property type="nucleotide sequence ID" value="NZ_AGUD01000019.1"/>
</dbReference>
<dbReference type="GO" id="GO:0006783">
    <property type="term" value="P:heme biosynthetic process"/>
    <property type="evidence" value="ECO:0007669"/>
    <property type="project" value="TreeGrafter"/>
</dbReference>
<dbReference type="EC" id="1.3.-.-" evidence="2"/>
<dbReference type="PANTHER" id="PTHR38030">
    <property type="entry name" value="PROTOPORPHYRINOGEN IX DEHYDROGENASE [MENAQUINONE]"/>
    <property type="match status" value="1"/>
</dbReference>
<dbReference type="Gene3D" id="3.40.50.360">
    <property type="match status" value="1"/>
</dbReference>
<dbReference type="Pfam" id="PF12724">
    <property type="entry name" value="Flavodoxin_5"/>
    <property type="match status" value="1"/>
</dbReference>
<keyword evidence="2" id="KW-0560">Oxidoreductase</keyword>
<dbReference type="EMBL" id="AGUD01000019">
    <property type="protein sequence ID" value="EHN12524.1"/>
    <property type="molecule type" value="Genomic_DNA"/>
</dbReference>
<dbReference type="InterPro" id="IPR052200">
    <property type="entry name" value="Protoporphyrinogen_IX_DH"/>
</dbReference>
<comment type="caution">
    <text evidence="2">The sequence shown here is derived from an EMBL/GenBank/DDBJ whole genome shotgun (WGS) entry which is preliminary data.</text>
</comment>
<dbReference type="PROSITE" id="PS00201">
    <property type="entry name" value="FLAVODOXIN"/>
    <property type="match status" value="1"/>
</dbReference>
<evidence type="ECO:0000259" key="1">
    <source>
        <dbReference type="PROSITE" id="PS50902"/>
    </source>
</evidence>
<feature type="domain" description="Flavodoxin-like" evidence="1">
    <location>
        <begin position="6"/>
        <end position="146"/>
    </location>
</feature>
<name>H0E185_9ACTN</name>
<organism evidence="2 3">
    <name type="scientific">Patulibacter medicamentivorans</name>
    <dbReference type="NCBI Taxonomy" id="1097667"/>
    <lineage>
        <taxon>Bacteria</taxon>
        <taxon>Bacillati</taxon>
        <taxon>Actinomycetota</taxon>
        <taxon>Thermoleophilia</taxon>
        <taxon>Solirubrobacterales</taxon>
        <taxon>Patulibacteraceae</taxon>
        <taxon>Patulibacter</taxon>
    </lineage>
</organism>
<dbReference type="GO" id="GO:0009055">
    <property type="term" value="F:electron transfer activity"/>
    <property type="evidence" value="ECO:0007669"/>
    <property type="project" value="InterPro"/>
</dbReference>
<proteinExistence type="predicted"/>
<dbReference type="InterPro" id="IPR026816">
    <property type="entry name" value="Flavodoxin_dom"/>
</dbReference>
<dbReference type="GO" id="GO:0010181">
    <property type="term" value="F:FMN binding"/>
    <property type="evidence" value="ECO:0007669"/>
    <property type="project" value="InterPro"/>
</dbReference>
<dbReference type="InterPro" id="IPR029039">
    <property type="entry name" value="Flavoprotein-like_sf"/>
</dbReference>
<dbReference type="PANTHER" id="PTHR38030:SF2">
    <property type="entry name" value="PROTOPORPHYRINOGEN IX DEHYDROGENASE [QUINONE]"/>
    <property type="match status" value="1"/>
</dbReference>
<dbReference type="PROSITE" id="PS50902">
    <property type="entry name" value="FLAVODOXIN_LIKE"/>
    <property type="match status" value="1"/>
</dbReference>
<accession>H0E185</accession>
<dbReference type="AlphaFoldDB" id="H0E185"/>
<gene>
    <name evidence="2" type="ORF">PAI11_05470</name>
</gene>
<protein>
    <submittedName>
        <fullName evidence="2">Protoporphyrinogen IX oxidase oxygen-independent HemG</fullName>
        <ecNumber evidence="2">1.3.-.-</ecNumber>
    </submittedName>
</protein>
<dbReference type="GO" id="GO:0070819">
    <property type="term" value="F:menaquinone-dependent protoporphyrinogen oxidase activity"/>
    <property type="evidence" value="ECO:0007669"/>
    <property type="project" value="TreeGrafter"/>
</dbReference>
<keyword evidence="3" id="KW-1185">Reference proteome</keyword>
<dbReference type="InterPro" id="IPR001226">
    <property type="entry name" value="Flavodoxin_CS"/>
</dbReference>
<sequence length="186" mass="20377">MSEKPCLVLYASNHGHTRKIASRIAQRLRDAQVAVVVTDVVDGVSIDLADYGLVVIGGSVHAGHHQRPLVSWMRQRAEALNARPTAVFSVSLTQSDAGDEGQETAKGYLDALLADSGVRPTRSVRFAGALQYREYNVAIRWIMRRIARKQGLPTDTSHDVDLTDWDDVDRFAEAIGDLVLVAGRVT</sequence>
<reference evidence="2 3" key="1">
    <citation type="journal article" date="2013" name="Biodegradation">
        <title>Quantitative proteomic analysis of ibuprofen-degrading Patulibacter sp. strain I11.</title>
        <authorList>
            <person name="Almeida B."/>
            <person name="Kjeldal H."/>
            <person name="Lolas I."/>
            <person name="Knudsen A.D."/>
            <person name="Carvalho G."/>
            <person name="Nielsen K.L."/>
            <person name="Barreto Crespo M.T."/>
            <person name="Stensballe A."/>
            <person name="Nielsen J.L."/>
        </authorList>
    </citation>
    <scope>NUCLEOTIDE SEQUENCE [LARGE SCALE GENOMIC DNA]</scope>
    <source>
        <strain evidence="2 3">I11</strain>
    </source>
</reference>